<name>A0A836CLU3_9STRA</name>
<sequence>MEPDGNCLYRAVSDQIYGNCDNHLYVRKACVDHMSAHRTRFGTFVAGDFAAYLRRARQPGVWGDDLEIRALEEVFDRPVRIYAAEDPRARPMKMDFEHALEGGGEGGAGGGGGGRRVAPITLSYHGHSHYNSVRDARLVYPLQPRQSQVRGGGGARMRARGSIGVPIDMTRFFRGVAGQCGTSGLWFCTAEWWVVYCVLFSYGGVMGSE</sequence>
<dbReference type="PANTHER" id="PTHR12419:SF4">
    <property type="entry name" value="OTU DOMAIN-CONTAINING PROTEIN 5"/>
    <property type="match status" value="1"/>
</dbReference>
<dbReference type="InterPro" id="IPR050704">
    <property type="entry name" value="Peptidase_C85-like"/>
</dbReference>
<feature type="domain" description="OTU" evidence="7">
    <location>
        <begin position="1"/>
        <end position="136"/>
    </location>
</feature>
<keyword evidence="4" id="KW-0645">Protease</keyword>
<dbReference type="SUPFAM" id="SSF54001">
    <property type="entry name" value="Cysteine proteinases"/>
    <property type="match status" value="1"/>
</dbReference>
<dbReference type="PROSITE" id="PS50802">
    <property type="entry name" value="OTU"/>
    <property type="match status" value="1"/>
</dbReference>
<dbReference type="Proteomes" id="UP000664859">
    <property type="component" value="Unassembled WGS sequence"/>
</dbReference>
<dbReference type="InterPro" id="IPR038765">
    <property type="entry name" value="Papain-like_cys_pep_sf"/>
</dbReference>
<accession>A0A836CLU3</accession>
<keyword evidence="6" id="KW-0378">Hydrolase</keyword>
<keyword evidence="5" id="KW-0833">Ubl conjugation pathway</keyword>
<dbReference type="GO" id="GO:0006508">
    <property type="term" value="P:proteolysis"/>
    <property type="evidence" value="ECO:0007669"/>
    <property type="project" value="UniProtKB-KW"/>
</dbReference>
<evidence type="ECO:0000259" key="7">
    <source>
        <dbReference type="PROSITE" id="PS50802"/>
    </source>
</evidence>
<dbReference type="PANTHER" id="PTHR12419">
    <property type="entry name" value="OTU DOMAIN CONTAINING PROTEIN"/>
    <property type="match status" value="1"/>
</dbReference>
<dbReference type="InterPro" id="IPR003323">
    <property type="entry name" value="OTU_dom"/>
</dbReference>
<dbReference type="Gene3D" id="3.90.70.80">
    <property type="match status" value="1"/>
</dbReference>
<comment type="caution">
    <text evidence="8">The sequence shown here is derived from an EMBL/GenBank/DDBJ whole genome shotgun (WGS) entry which is preliminary data.</text>
</comment>
<evidence type="ECO:0000256" key="4">
    <source>
        <dbReference type="ARBA" id="ARBA00022670"/>
    </source>
</evidence>
<evidence type="ECO:0000256" key="2">
    <source>
        <dbReference type="ARBA" id="ARBA00010407"/>
    </source>
</evidence>
<evidence type="ECO:0000256" key="6">
    <source>
        <dbReference type="ARBA" id="ARBA00022801"/>
    </source>
</evidence>
<protein>
    <recommendedName>
        <fullName evidence="3">ubiquitinyl hydrolase 1</fullName>
        <ecNumber evidence="3">3.4.19.12</ecNumber>
    </recommendedName>
</protein>
<dbReference type="AlphaFoldDB" id="A0A836CLU3"/>
<evidence type="ECO:0000256" key="3">
    <source>
        <dbReference type="ARBA" id="ARBA00012759"/>
    </source>
</evidence>
<dbReference type="OrthoDB" id="415023at2759"/>
<reference evidence="8" key="1">
    <citation type="submission" date="2021-02" db="EMBL/GenBank/DDBJ databases">
        <title>First Annotated Genome of the Yellow-green Alga Tribonema minus.</title>
        <authorList>
            <person name="Mahan K.M."/>
        </authorList>
    </citation>
    <scope>NUCLEOTIDE SEQUENCE</scope>
    <source>
        <strain evidence="8">UTEX B ZZ1240</strain>
    </source>
</reference>
<dbReference type="EC" id="3.4.19.12" evidence="3"/>
<evidence type="ECO:0000256" key="5">
    <source>
        <dbReference type="ARBA" id="ARBA00022786"/>
    </source>
</evidence>
<dbReference type="GO" id="GO:0061578">
    <property type="term" value="F:K63-linked deubiquitinase activity"/>
    <property type="evidence" value="ECO:0007669"/>
    <property type="project" value="TreeGrafter"/>
</dbReference>
<evidence type="ECO:0000256" key="1">
    <source>
        <dbReference type="ARBA" id="ARBA00000707"/>
    </source>
</evidence>
<dbReference type="EMBL" id="JAFCMP010000023">
    <property type="protein sequence ID" value="KAG5191127.1"/>
    <property type="molecule type" value="Genomic_DNA"/>
</dbReference>
<gene>
    <name evidence="8" type="ORF">JKP88DRAFT_204997</name>
</gene>
<comment type="similarity">
    <text evidence="2">Belongs to the peptidase C85 family.</text>
</comment>
<dbReference type="GO" id="GO:0004843">
    <property type="term" value="F:cysteine-type deubiquitinase activity"/>
    <property type="evidence" value="ECO:0007669"/>
    <property type="project" value="UniProtKB-EC"/>
</dbReference>
<keyword evidence="9" id="KW-1185">Reference proteome</keyword>
<dbReference type="GO" id="GO:0016579">
    <property type="term" value="P:protein deubiquitination"/>
    <property type="evidence" value="ECO:0007669"/>
    <property type="project" value="TreeGrafter"/>
</dbReference>
<proteinExistence type="inferred from homology"/>
<evidence type="ECO:0000313" key="8">
    <source>
        <dbReference type="EMBL" id="KAG5191127.1"/>
    </source>
</evidence>
<comment type="catalytic activity">
    <reaction evidence="1">
        <text>Thiol-dependent hydrolysis of ester, thioester, amide, peptide and isopeptide bonds formed by the C-terminal Gly of ubiquitin (a 76-residue protein attached to proteins as an intracellular targeting signal).</text>
        <dbReference type="EC" id="3.4.19.12"/>
    </reaction>
</comment>
<dbReference type="Pfam" id="PF02338">
    <property type="entry name" value="OTU"/>
    <property type="match status" value="1"/>
</dbReference>
<organism evidence="8 9">
    <name type="scientific">Tribonema minus</name>
    <dbReference type="NCBI Taxonomy" id="303371"/>
    <lineage>
        <taxon>Eukaryota</taxon>
        <taxon>Sar</taxon>
        <taxon>Stramenopiles</taxon>
        <taxon>Ochrophyta</taxon>
        <taxon>PX clade</taxon>
        <taxon>Xanthophyceae</taxon>
        <taxon>Tribonematales</taxon>
        <taxon>Tribonemataceae</taxon>
        <taxon>Tribonema</taxon>
    </lineage>
</organism>
<evidence type="ECO:0000313" key="9">
    <source>
        <dbReference type="Proteomes" id="UP000664859"/>
    </source>
</evidence>